<gene>
    <name evidence="1" type="primary">Hypp4203</name>
    <name evidence="1" type="ORF">BLAG_LOCUS22181</name>
</gene>
<dbReference type="Proteomes" id="UP000838412">
    <property type="component" value="Chromosome 7"/>
</dbReference>
<proteinExistence type="predicted"/>
<dbReference type="AlphaFoldDB" id="A0A8K0A5C1"/>
<protein>
    <submittedName>
        <fullName evidence="1">Hypp4203 protein</fullName>
    </submittedName>
</protein>
<name>A0A8K0A5C1_BRALA</name>
<sequence length="126" mass="13763">MSGSRRGRPSVLWWRCGPVAELVALPESEMSRRKQARPQHLESEPDVASLLEQVCVGNGVACGGPVCRAGPAWGAVAELWRWGWRRDTASHNSATQLVLGEWGGRGPTCARLGSPHSPGYGYLWER</sequence>
<dbReference type="EMBL" id="OV696692">
    <property type="protein sequence ID" value="CAH1269577.1"/>
    <property type="molecule type" value="Genomic_DNA"/>
</dbReference>
<evidence type="ECO:0000313" key="2">
    <source>
        <dbReference type="Proteomes" id="UP000838412"/>
    </source>
</evidence>
<evidence type="ECO:0000313" key="1">
    <source>
        <dbReference type="EMBL" id="CAH1269577.1"/>
    </source>
</evidence>
<dbReference type="OrthoDB" id="9817861at2759"/>
<accession>A0A8K0A5C1</accession>
<organism evidence="1 2">
    <name type="scientific">Branchiostoma lanceolatum</name>
    <name type="common">Common lancelet</name>
    <name type="synonym">Amphioxus lanceolatum</name>
    <dbReference type="NCBI Taxonomy" id="7740"/>
    <lineage>
        <taxon>Eukaryota</taxon>
        <taxon>Metazoa</taxon>
        <taxon>Chordata</taxon>
        <taxon>Cephalochordata</taxon>
        <taxon>Leptocardii</taxon>
        <taxon>Amphioxiformes</taxon>
        <taxon>Branchiostomatidae</taxon>
        <taxon>Branchiostoma</taxon>
    </lineage>
</organism>
<reference evidence="1" key="1">
    <citation type="submission" date="2022-01" db="EMBL/GenBank/DDBJ databases">
        <authorList>
            <person name="Braso-Vives M."/>
        </authorList>
    </citation>
    <scope>NUCLEOTIDE SEQUENCE</scope>
</reference>
<keyword evidence="2" id="KW-1185">Reference proteome</keyword>